<reference evidence="1 2" key="1">
    <citation type="submission" date="2019-11" db="EMBL/GenBank/DDBJ databases">
        <title>Description of Pedobacter sp. LMG 31462T.</title>
        <authorList>
            <person name="Carlier A."/>
            <person name="Qi S."/>
            <person name="Vandamme P."/>
        </authorList>
    </citation>
    <scope>NUCLEOTIDE SEQUENCE [LARGE SCALE GENOMIC DNA]</scope>
    <source>
        <strain evidence="1 2">LMG 31462</strain>
    </source>
</reference>
<organism evidence="1 2">
    <name type="scientific">Pedobacter gandavensis</name>
    <dbReference type="NCBI Taxonomy" id="2679963"/>
    <lineage>
        <taxon>Bacteria</taxon>
        <taxon>Pseudomonadati</taxon>
        <taxon>Bacteroidota</taxon>
        <taxon>Sphingobacteriia</taxon>
        <taxon>Sphingobacteriales</taxon>
        <taxon>Sphingobacteriaceae</taxon>
        <taxon>Pedobacter</taxon>
    </lineage>
</organism>
<dbReference type="EMBL" id="WNXC01000003">
    <property type="protein sequence ID" value="MBB2149519.1"/>
    <property type="molecule type" value="Genomic_DNA"/>
</dbReference>
<keyword evidence="2" id="KW-1185">Reference proteome</keyword>
<evidence type="ECO:0000313" key="1">
    <source>
        <dbReference type="EMBL" id="MBB2149519.1"/>
    </source>
</evidence>
<protein>
    <submittedName>
        <fullName evidence="1">Uncharacterized protein</fullName>
    </submittedName>
</protein>
<dbReference type="RefSeq" id="WP_182957214.1">
    <property type="nucleotide sequence ID" value="NZ_WNXC01000003.1"/>
</dbReference>
<dbReference type="Proteomes" id="UP000636110">
    <property type="component" value="Unassembled WGS sequence"/>
</dbReference>
<comment type="caution">
    <text evidence="1">The sequence shown here is derived from an EMBL/GenBank/DDBJ whole genome shotgun (WGS) entry which is preliminary data.</text>
</comment>
<evidence type="ECO:0000313" key="2">
    <source>
        <dbReference type="Proteomes" id="UP000636110"/>
    </source>
</evidence>
<name>A0ABR6EXH6_9SPHI</name>
<sequence>MKPLSIIFKITNIGNGKFQTSKNEVSNLIVDLINRNPTQPSSILRQLAIKEFQEAPAAKKVLTSNAYFFIDRISDVEIAITYLPQEKELAEQFYTQWRFVQCSEPYRLIQYLDENKVVVYSERTKVIHTIKLDKTISVVVNED</sequence>
<gene>
    <name evidence="1" type="ORF">GM920_11465</name>
</gene>
<accession>A0ABR6EXH6</accession>
<proteinExistence type="predicted"/>